<evidence type="ECO:0000313" key="1">
    <source>
        <dbReference type="EMBL" id="WWA48516.1"/>
    </source>
</evidence>
<accession>A0ABZ2D9N9</accession>
<sequence>MHIAFMDEFGHIGPFKARTDRQYNQSPVFGLAGYVMPHRQIRHFATFFLQLKSNVLARELRRNGRHPATWEKKGADLITTKNVTRYRHVREGILRLLNEMRKCDGKIIFYGREKYMKPEDGNSSGLYTTTLSHTIRSIDDFCCKRNSQFLMILDEHSDRLKLLESATKTMFSPQAPARCLLEPPFQVESHLYQTIQAADWIATLVGRLQAFAIEPDQYQDWEWADKYFGRAVNSLATHSRVWRPSELQKQMRHA</sequence>
<protein>
    <submittedName>
        <fullName evidence="1">DUF3800 domain-containing protein</fullName>
    </submittedName>
</protein>
<gene>
    <name evidence="1" type="ORF">V5F89_06345</name>
</gene>
<dbReference type="RefSeq" id="WP_338447399.1">
    <property type="nucleotide sequence ID" value="NZ_CP144918.1"/>
</dbReference>
<proteinExistence type="predicted"/>
<dbReference type="EMBL" id="CP144918">
    <property type="protein sequence ID" value="WWA48516.1"/>
    <property type="molecule type" value="Genomic_DNA"/>
</dbReference>
<dbReference type="Proteomes" id="UP001335183">
    <property type="component" value="Chromosome"/>
</dbReference>
<organism evidence="1 2">
    <name type="scientific">Pelagerythrobacter marensis</name>
    <dbReference type="NCBI Taxonomy" id="543877"/>
    <lineage>
        <taxon>Bacteria</taxon>
        <taxon>Pseudomonadati</taxon>
        <taxon>Pseudomonadota</taxon>
        <taxon>Alphaproteobacteria</taxon>
        <taxon>Sphingomonadales</taxon>
        <taxon>Erythrobacteraceae</taxon>
        <taxon>Pelagerythrobacter</taxon>
    </lineage>
</organism>
<name>A0ABZ2D9N9_9SPHN</name>
<reference evidence="1 2" key="1">
    <citation type="submission" date="2024-02" db="EMBL/GenBank/DDBJ databases">
        <title>The whole genome sequence of five bacterial samples isolated from Abu Dhabi Sabkha-shore region.</title>
        <authorList>
            <person name="Sudalaimuthuasari N."/>
            <person name="Sarfraz B."/>
            <person name="Tuyisabe J.D."/>
            <person name="Mugisha Ntwali L.D.M."/>
            <person name="Ali A.I.A.A."/>
            <person name="Almansoori S.Z.A."/>
            <person name="Alajami H.S.A."/>
            <person name="Almeqbaali A.A.S."/>
            <person name="Kundu B."/>
            <person name="Saeed E.E."/>
            <person name="Sukumarinath V."/>
            <person name="Mishra A.K."/>
            <person name="Hazzouri K.M."/>
            <person name="Almaskari R."/>
            <person name="Sharma A.K."/>
            <person name="Amiri K.M.A."/>
        </authorList>
    </citation>
    <scope>NUCLEOTIDE SEQUENCE [LARGE SCALE GENOMIC DNA]</scope>
    <source>
        <strain evidence="2">kcgeb_sd</strain>
    </source>
</reference>
<dbReference type="InterPro" id="IPR024524">
    <property type="entry name" value="DUF3800"/>
</dbReference>
<keyword evidence="2" id="KW-1185">Reference proteome</keyword>
<evidence type="ECO:0000313" key="2">
    <source>
        <dbReference type="Proteomes" id="UP001335183"/>
    </source>
</evidence>
<dbReference type="Pfam" id="PF12686">
    <property type="entry name" value="DUF3800"/>
    <property type="match status" value="1"/>
</dbReference>